<dbReference type="NCBIfam" id="TIGR04060">
    <property type="entry name" value="formate_focA"/>
    <property type="match status" value="1"/>
</dbReference>
<dbReference type="EMBL" id="VKAD01000001">
    <property type="protein sequence ID" value="TXR53015.1"/>
    <property type="molecule type" value="Genomic_DNA"/>
</dbReference>
<dbReference type="InterPro" id="IPR023999">
    <property type="entry name" value="Formate_transptr_FocA"/>
</dbReference>
<feature type="transmembrane region" description="Helical" evidence="8">
    <location>
        <begin position="206"/>
        <end position="229"/>
    </location>
</feature>
<evidence type="ECO:0000259" key="9">
    <source>
        <dbReference type="PROSITE" id="PS51371"/>
    </source>
</evidence>
<dbReference type="GO" id="GO:0015499">
    <property type="term" value="F:formate transmembrane transporter activity"/>
    <property type="evidence" value="ECO:0007669"/>
    <property type="project" value="UniProtKB-UniRule"/>
</dbReference>
<dbReference type="InterPro" id="IPR046342">
    <property type="entry name" value="CBS_dom_sf"/>
</dbReference>
<dbReference type="Proteomes" id="UP000321764">
    <property type="component" value="Unassembled WGS sequence"/>
</dbReference>
<keyword evidence="4 8" id="KW-0472">Membrane</keyword>
<dbReference type="PANTHER" id="PTHR30520:SF6">
    <property type="entry name" value="FORMATE_NITRATE FAMILY TRANSPORTER (EUROFUNG)"/>
    <property type="match status" value="1"/>
</dbReference>
<keyword evidence="3 8" id="KW-1133">Transmembrane helix</keyword>
<feature type="transmembrane region" description="Helical" evidence="8">
    <location>
        <begin position="268"/>
        <end position="289"/>
    </location>
</feature>
<dbReference type="SUPFAM" id="SSF54631">
    <property type="entry name" value="CBS-domain pair"/>
    <property type="match status" value="1"/>
</dbReference>
<evidence type="ECO:0000313" key="10">
    <source>
        <dbReference type="EMBL" id="TXR53015.1"/>
    </source>
</evidence>
<dbReference type="Gene3D" id="1.20.1080.10">
    <property type="entry name" value="Glycerol uptake facilitator protein"/>
    <property type="match status" value="1"/>
</dbReference>
<dbReference type="InterPro" id="IPR000292">
    <property type="entry name" value="For/NO2_transpt"/>
</dbReference>
<evidence type="ECO:0000256" key="7">
    <source>
        <dbReference type="PROSITE-ProRule" id="PRU00703"/>
    </source>
</evidence>
<evidence type="ECO:0000256" key="3">
    <source>
        <dbReference type="ARBA" id="ARBA00022989"/>
    </source>
</evidence>
<gene>
    <name evidence="10" type="primary">focA</name>
    <name evidence="10" type="ORF">FME95_00080</name>
</gene>
<evidence type="ECO:0000256" key="6">
    <source>
        <dbReference type="NCBIfam" id="TIGR04060"/>
    </source>
</evidence>
<dbReference type="OrthoDB" id="9786493at2"/>
<dbReference type="PANTHER" id="PTHR30520">
    <property type="entry name" value="FORMATE TRANSPORTER-RELATED"/>
    <property type="match status" value="1"/>
</dbReference>
<protein>
    <recommendedName>
        <fullName evidence="6">Formate transporter FocA</fullName>
    </recommendedName>
</protein>
<dbReference type="Pfam" id="PF01226">
    <property type="entry name" value="Form_Nir_trans"/>
    <property type="match status" value="1"/>
</dbReference>
<sequence length="533" mass="57619">MSLNQLSTAMPIAEKSVSHAAQAHTSLVQEAAKYGKAKAQKAFATSFGLAVFAGAFIAIAFVFYITVTTGASANASWGLVRLVGGIAFSLGLILVVIAGGELFTSTVLTTIAWAQRQITTGQMLRCWARVYGGNFIGAMLMLSLVSGAGLFMLDSGAWGLNALHIADHKLQHSWLQAFSLGILCNLMVCLGVWMTFASKDALTKSLLLVLPVAMFVSTGFEHSIANLFMVPLGLAIKTMAPVDFYTSLGISVQEFSDLTVAHFITKNLIPVTLGNIVGGGLIVGLGYWLTEIPQKTTRKTNDKTKPQVRQVSALTLVSNQPLPSLRTGGTAEKTTATIQAKAIQEDTMMNSVIKKAKVRDLMIANAIVLASEATLTDALRTMAENQLRVLPVADSQQRLLGVVSEHDVLRYLWAEEFSDQTAWRIKDIMQTDVLTVEPDNSLVDLIEFMTVDREQLFPVNDSGFLTANVYQSYEERLKMARAQRPSVYPVVCNDTLCGVVRRTDIVAFLAKAAAGNDAAPTSVQRVDPKLSTC</sequence>
<dbReference type="InterPro" id="IPR024002">
    <property type="entry name" value="For/NO2_transpt_CS"/>
</dbReference>
<dbReference type="GO" id="GO:0005886">
    <property type="term" value="C:plasma membrane"/>
    <property type="evidence" value="ECO:0007669"/>
    <property type="project" value="UniProtKB-UniRule"/>
</dbReference>
<evidence type="ECO:0000256" key="5">
    <source>
        <dbReference type="ARBA" id="ARBA00049660"/>
    </source>
</evidence>
<comment type="caution">
    <text evidence="10">The sequence shown here is derived from an EMBL/GenBank/DDBJ whole genome shotgun (WGS) entry which is preliminary data.</text>
</comment>
<dbReference type="SMART" id="SM00116">
    <property type="entry name" value="CBS"/>
    <property type="match status" value="1"/>
</dbReference>
<keyword evidence="11" id="KW-1185">Reference proteome</keyword>
<reference evidence="10 11" key="1">
    <citation type="submission" date="2019-07" db="EMBL/GenBank/DDBJ databases">
        <title>Reinekea sp. strain SSH23 genome sequencing and assembly.</title>
        <authorList>
            <person name="Kim I."/>
        </authorList>
    </citation>
    <scope>NUCLEOTIDE SEQUENCE [LARGE SCALE GENOMIC DNA]</scope>
    <source>
        <strain evidence="10 11">SSH23</strain>
    </source>
</reference>
<dbReference type="PROSITE" id="PS51371">
    <property type="entry name" value="CBS"/>
    <property type="match status" value="1"/>
</dbReference>
<evidence type="ECO:0000313" key="11">
    <source>
        <dbReference type="Proteomes" id="UP000321764"/>
    </source>
</evidence>
<comment type="subcellular location">
    <subcellularLocation>
        <location evidence="1">Membrane</location>
        <topology evidence="1">Multi-pass membrane protein</topology>
    </subcellularLocation>
</comment>
<dbReference type="AlphaFoldDB" id="A0A5C8Z4J3"/>
<keyword evidence="7" id="KW-0129">CBS domain</keyword>
<evidence type="ECO:0000256" key="4">
    <source>
        <dbReference type="ARBA" id="ARBA00023136"/>
    </source>
</evidence>
<dbReference type="InterPro" id="IPR000644">
    <property type="entry name" value="CBS_dom"/>
</dbReference>
<feature type="domain" description="CBS" evidence="9">
    <location>
        <begin position="362"/>
        <end position="420"/>
    </location>
</feature>
<feature type="transmembrane region" description="Helical" evidence="8">
    <location>
        <begin position="86"/>
        <end position="114"/>
    </location>
</feature>
<comment type="similarity">
    <text evidence="5">Belongs to the FNT transporter (TC 1.A.16) family.</text>
</comment>
<dbReference type="NCBIfam" id="TIGR00790">
    <property type="entry name" value="fnt"/>
    <property type="match status" value="1"/>
</dbReference>
<name>A0A5C8Z4J3_9GAMM</name>
<proteinExistence type="inferred from homology"/>
<organism evidence="10 11">
    <name type="scientific">Reinekea thalattae</name>
    <dbReference type="NCBI Taxonomy" id="2593301"/>
    <lineage>
        <taxon>Bacteria</taxon>
        <taxon>Pseudomonadati</taxon>
        <taxon>Pseudomonadota</taxon>
        <taxon>Gammaproteobacteria</taxon>
        <taxon>Oceanospirillales</taxon>
        <taxon>Saccharospirillaceae</taxon>
        <taxon>Reinekea</taxon>
    </lineage>
</organism>
<dbReference type="PROSITE" id="PS01005">
    <property type="entry name" value="FORMATE_NITRITE_TP_1"/>
    <property type="match status" value="1"/>
</dbReference>
<evidence type="ECO:0000256" key="1">
    <source>
        <dbReference type="ARBA" id="ARBA00004141"/>
    </source>
</evidence>
<feature type="transmembrane region" description="Helical" evidence="8">
    <location>
        <begin position="135"/>
        <end position="153"/>
    </location>
</feature>
<dbReference type="Gene3D" id="3.10.580.10">
    <property type="entry name" value="CBS-domain"/>
    <property type="match status" value="1"/>
</dbReference>
<dbReference type="RefSeq" id="WP_147711814.1">
    <property type="nucleotide sequence ID" value="NZ_VKAD01000001.1"/>
</dbReference>
<dbReference type="InterPro" id="IPR023271">
    <property type="entry name" value="Aquaporin-like"/>
</dbReference>
<accession>A0A5C8Z4J3</accession>
<feature type="transmembrane region" description="Helical" evidence="8">
    <location>
        <begin position="42"/>
        <end position="66"/>
    </location>
</feature>
<feature type="transmembrane region" description="Helical" evidence="8">
    <location>
        <begin position="173"/>
        <end position="194"/>
    </location>
</feature>
<evidence type="ECO:0000256" key="8">
    <source>
        <dbReference type="SAM" id="Phobius"/>
    </source>
</evidence>
<dbReference type="Pfam" id="PF00571">
    <property type="entry name" value="CBS"/>
    <property type="match status" value="2"/>
</dbReference>
<keyword evidence="2 8" id="KW-0812">Transmembrane</keyword>
<evidence type="ECO:0000256" key="2">
    <source>
        <dbReference type="ARBA" id="ARBA00022692"/>
    </source>
</evidence>